<dbReference type="Pfam" id="PF19647">
    <property type="entry name" value="Septknot"/>
    <property type="match status" value="1"/>
</dbReference>
<dbReference type="AlphaFoldDB" id="A0A644W246"/>
<gene>
    <name evidence="2" type="ORF">SDC9_43808</name>
</gene>
<protein>
    <recommendedName>
        <fullName evidence="1">7(1) septoil knot domain-containing protein</fullName>
    </recommendedName>
</protein>
<evidence type="ECO:0000259" key="1">
    <source>
        <dbReference type="Pfam" id="PF19647"/>
    </source>
</evidence>
<dbReference type="InterPro" id="IPR046148">
    <property type="entry name" value="Septknot"/>
</dbReference>
<sequence length="142" mass="16481">MRSVPGQFVRALFLLLRPVKKNFIFEKTKPMKTILSFFVLIFAFTLVAKSQVVYSCDYKSDAQVKVYVADYKSDADLVVYKCSYKSDATGNDGLWYFAQYKSDADKTIYFCDYKSDADLVIYFSEYKSDAGWQNSSKKHLMY</sequence>
<evidence type="ECO:0000313" key="2">
    <source>
        <dbReference type="EMBL" id="MPL97616.1"/>
    </source>
</evidence>
<proteinExistence type="predicted"/>
<organism evidence="2">
    <name type="scientific">bioreactor metagenome</name>
    <dbReference type="NCBI Taxonomy" id="1076179"/>
    <lineage>
        <taxon>unclassified sequences</taxon>
        <taxon>metagenomes</taxon>
        <taxon>ecological metagenomes</taxon>
    </lineage>
</organism>
<comment type="caution">
    <text evidence="2">The sequence shown here is derived from an EMBL/GenBank/DDBJ whole genome shotgun (WGS) entry which is preliminary data.</text>
</comment>
<dbReference type="EMBL" id="VSSQ01000565">
    <property type="protein sequence ID" value="MPL97616.1"/>
    <property type="molecule type" value="Genomic_DNA"/>
</dbReference>
<name>A0A644W246_9ZZZZ</name>
<reference evidence="2" key="1">
    <citation type="submission" date="2019-08" db="EMBL/GenBank/DDBJ databases">
        <authorList>
            <person name="Kucharzyk K."/>
            <person name="Murdoch R.W."/>
            <person name="Higgins S."/>
            <person name="Loffler F."/>
        </authorList>
    </citation>
    <scope>NUCLEOTIDE SEQUENCE</scope>
</reference>
<accession>A0A644W246</accession>
<feature type="domain" description="7(1) septoil knot" evidence="1">
    <location>
        <begin position="51"/>
        <end position="133"/>
    </location>
</feature>